<reference evidence="10 11" key="1">
    <citation type="journal article" date="2023" name="IScience">
        <title>Expanded male sex-determining region conserved during the evolution of homothallism in the green alga Volvox.</title>
        <authorList>
            <person name="Yamamoto K."/>
            <person name="Matsuzaki R."/>
            <person name="Mahakham W."/>
            <person name="Heman W."/>
            <person name="Sekimoto H."/>
            <person name="Kawachi M."/>
            <person name="Minakuchi Y."/>
            <person name="Toyoda A."/>
            <person name="Nozaki H."/>
        </authorList>
    </citation>
    <scope>NUCLEOTIDE SEQUENCE [LARGE SCALE GENOMIC DNA]</scope>
    <source>
        <strain evidence="10 11">NIES-4468</strain>
    </source>
</reference>
<dbReference type="InterPro" id="IPR000340">
    <property type="entry name" value="Dual-sp_phosphatase_cat-dom"/>
</dbReference>
<feature type="region of interest" description="Disordered" evidence="5">
    <location>
        <begin position="348"/>
        <end position="369"/>
    </location>
</feature>
<comment type="similarity">
    <text evidence="1">Belongs to the protein-tyrosine phosphatase family. Non-receptor class dual specificity subfamily.</text>
</comment>
<evidence type="ECO:0000256" key="2">
    <source>
        <dbReference type="ARBA" id="ARBA00013064"/>
    </source>
</evidence>
<dbReference type="InterPro" id="IPR020422">
    <property type="entry name" value="TYR_PHOSPHATASE_DUAL_dom"/>
</dbReference>
<dbReference type="Proteomes" id="UP001165090">
    <property type="component" value="Unassembled WGS sequence"/>
</dbReference>
<dbReference type="Gene3D" id="2.60.200.20">
    <property type="match status" value="1"/>
</dbReference>
<dbReference type="SMART" id="SM00195">
    <property type="entry name" value="DSPc"/>
    <property type="match status" value="1"/>
</dbReference>
<accession>A0ABQ5S834</accession>
<dbReference type="Gene3D" id="3.90.190.10">
    <property type="entry name" value="Protein tyrosine phosphatase superfamily"/>
    <property type="match status" value="1"/>
</dbReference>
<evidence type="ECO:0000256" key="5">
    <source>
        <dbReference type="SAM" id="MobiDB-lite"/>
    </source>
</evidence>
<dbReference type="InterPro" id="IPR029021">
    <property type="entry name" value="Prot-tyrosine_phosphatase-like"/>
</dbReference>
<feature type="domain" description="FHA" evidence="6">
    <location>
        <begin position="417"/>
        <end position="467"/>
    </location>
</feature>
<evidence type="ECO:0000313" key="10">
    <source>
        <dbReference type="EMBL" id="GLI65599.1"/>
    </source>
</evidence>
<evidence type="ECO:0000313" key="11">
    <source>
        <dbReference type="Proteomes" id="UP001165090"/>
    </source>
</evidence>
<evidence type="ECO:0000259" key="8">
    <source>
        <dbReference type="PROSITE" id="PS50056"/>
    </source>
</evidence>
<dbReference type="SUPFAM" id="SSF52821">
    <property type="entry name" value="Rhodanese/Cell cycle control phosphatase"/>
    <property type="match status" value="1"/>
</dbReference>
<dbReference type="CDD" id="cd14498">
    <property type="entry name" value="DSP"/>
    <property type="match status" value="1"/>
</dbReference>
<organism evidence="10 11">
    <name type="scientific">Volvox africanus</name>
    <dbReference type="NCBI Taxonomy" id="51714"/>
    <lineage>
        <taxon>Eukaryota</taxon>
        <taxon>Viridiplantae</taxon>
        <taxon>Chlorophyta</taxon>
        <taxon>core chlorophytes</taxon>
        <taxon>Chlorophyceae</taxon>
        <taxon>CS clade</taxon>
        <taxon>Chlamydomonadales</taxon>
        <taxon>Volvocaceae</taxon>
        <taxon>Volvox</taxon>
    </lineage>
</organism>
<feature type="domain" description="Tyrosine specific protein phosphatases" evidence="8">
    <location>
        <begin position="197"/>
        <end position="255"/>
    </location>
</feature>
<dbReference type="PROSITE" id="PS50054">
    <property type="entry name" value="TYR_PHOSPHATASE_DUAL"/>
    <property type="match status" value="1"/>
</dbReference>
<name>A0ABQ5S834_9CHLO</name>
<dbReference type="Pfam" id="PF00498">
    <property type="entry name" value="FHA"/>
    <property type="match status" value="1"/>
</dbReference>
<dbReference type="Pfam" id="PF00782">
    <property type="entry name" value="DSPc"/>
    <property type="match status" value="1"/>
</dbReference>
<dbReference type="InterPro" id="IPR016130">
    <property type="entry name" value="Tyr_Pase_AS"/>
</dbReference>
<dbReference type="PROSITE" id="PS50006">
    <property type="entry name" value="FHA_DOMAIN"/>
    <property type="match status" value="1"/>
</dbReference>
<proteinExistence type="inferred from homology"/>
<dbReference type="PANTHER" id="PTHR10159:SF519">
    <property type="entry name" value="DUAL SPECIFICITY PROTEIN PHOSPHATASE MPK3"/>
    <property type="match status" value="1"/>
</dbReference>
<dbReference type="SUPFAM" id="SSF52799">
    <property type="entry name" value="(Phosphotyrosine protein) phosphatases II"/>
    <property type="match status" value="1"/>
</dbReference>
<evidence type="ECO:0000259" key="6">
    <source>
        <dbReference type="PROSITE" id="PS50006"/>
    </source>
</evidence>
<dbReference type="InterPro" id="IPR001763">
    <property type="entry name" value="Rhodanese-like_dom"/>
</dbReference>
<dbReference type="PROSITE" id="PS50206">
    <property type="entry name" value="RHODANESE_3"/>
    <property type="match status" value="1"/>
</dbReference>
<dbReference type="InterPro" id="IPR008984">
    <property type="entry name" value="SMAD_FHA_dom_sf"/>
</dbReference>
<dbReference type="SMART" id="SM00240">
    <property type="entry name" value="FHA"/>
    <property type="match status" value="1"/>
</dbReference>
<dbReference type="PROSITE" id="PS50056">
    <property type="entry name" value="TYR_PHOSPHATASE_2"/>
    <property type="match status" value="1"/>
</dbReference>
<dbReference type="Gene3D" id="3.40.250.10">
    <property type="entry name" value="Rhodanese-like domain"/>
    <property type="match status" value="1"/>
</dbReference>
<feature type="domain" description="Rhodanese" evidence="9">
    <location>
        <begin position="20"/>
        <end position="123"/>
    </location>
</feature>
<sequence>MDAKSVDADFIFRIFTACQHDIPTIIIDIRPHKEFKQNHVAGAFCVRLSSNGQVLADYSASSYNIKWSQDCWWGRNVLVYGDEGLKKDYPVVRFLATQGKCRALFYYKDGYGAFEQRYPFLCTTSVKSSCIKKYPTQIIPGVLYLGDWGHATNLERLDELNIRRILTIHNHPENLRPPPHIRHLKQELPDVEDADISSFFSPAYDFIDEGRERGQAVLVHCGAGVSRSATLVIMYLMRRNAWSAHKAREHVVERRSVVSLNDGFWLTLSALEPSLGIAERSDPTATTALRGADAPEPQQIKVQLSKDAAGGKVPVKMVYGKDAREMPGSGGSGAGDAAAAAAAAAAAGSKRQMEGDGEGGEGGGGKRSRIETHTAAFGGLSRGGGGGSGFLLSFEVRKPEGLIGRLEVGPMRPSQRLVLGRLPDCDVVLEHASISRHHAAISVDRSGATYVTDLQSGHGTKVGDTWIKPNAPRQLQLGQTMGFGASTRSYKLISISKD</sequence>
<dbReference type="InterPro" id="IPR000253">
    <property type="entry name" value="FHA_dom"/>
</dbReference>
<dbReference type="PROSITE" id="PS00383">
    <property type="entry name" value="TYR_PHOSPHATASE_1"/>
    <property type="match status" value="1"/>
</dbReference>
<keyword evidence="11" id="KW-1185">Reference proteome</keyword>
<evidence type="ECO:0000256" key="4">
    <source>
        <dbReference type="ARBA" id="ARBA00022912"/>
    </source>
</evidence>
<comment type="caution">
    <text evidence="10">The sequence shown here is derived from an EMBL/GenBank/DDBJ whole genome shotgun (WGS) entry which is preliminary data.</text>
</comment>
<dbReference type="EC" id="3.1.3.48" evidence="2"/>
<dbReference type="SUPFAM" id="SSF49879">
    <property type="entry name" value="SMAD/FHA domain"/>
    <property type="match status" value="1"/>
</dbReference>
<keyword evidence="4" id="KW-0904">Protein phosphatase</keyword>
<protein>
    <recommendedName>
        <fullName evidence="2">protein-tyrosine-phosphatase</fullName>
        <ecNumber evidence="2">3.1.3.48</ecNumber>
    </recommendedName>
</protein>
<dbReference type="InterPro" id="IPR000387">
    <property type="entry name" value="Tyr_Pase_dom"/>
</dbReference>
<gene>
    <name evidence="10" type="ORF">VaNZ11_009124</name>
</gene>
<keyword evidence="3" id="KW-0378">Hydrolase</keyword>
<dbReference type="Pfam" id="PF00581">
    <property type="entry name" value="Rhodanese"/>
    <property type="match status" value="1"/>
</dbReference>
<evidence type="ECO:0000259" key="9">
    <source>
        <dbReference type="PROSITE" id="PS50206"/>
    </source>
</evidence>
<dbReference type="EMBL" id="BSDZ01000024">
    <property type="protein sequence ID" value="GLI65599.1"/>
    <property type="molecule type" value="Genomic_DNA"/>
</dbReference>
<evidence type="ECO:0000259" key="7">
    <source>
        <dbReference type="PROSITE" id="PS50054"/>
    </source>
</evidence>
<feature type="domain" description="Tyrosine-protein phosphatase" evidence="7">
    <location>
        <begin position="134"/>
        <end position="277"/>
    </location>
</feature>
<evidence type="ECO:0000256" key="3">
    <source>
        <dbReference type="ARBA" id="ARBA00022801"/>
    </source>
</evidence>
<evidence type="ECO:0000256" key="1">
    <source>
        <dbReference type="ARBA" id="ARBA00008601"/>
    </source>
</evidence>
<dbReference type="PANTHER" id="PTHR10159">
    <property type="entry name" value="DUAL SPECIFICITY PROTEIN PHOSPHATASE"/>
    <property type="match status" value="1"/>
</dbReference>
<dbReference type="InterPro" id="IPR036873">
    <property type="entry name" value="Rhodanese-like_dom_sf"/>
</dbReference>